<evidence type="ECO:0000313" key="3">
    <source>
        <dbReference type="EMBL" id="CAH0016301.1"/>
    </source>
</evidence>
<comment type="similarity">
    <text evidence="1">Belongs to the RRN3 family.</text>
</comment>
<feature type="region of interest" description="Disordered" evidence="2">
    <location>
        <begin position="322"/>
        <end position="345"/>
    </location>
</feature>
<dbReference type="PANTHER" id="PTHR12790:SF0">
    <property type="entry name" value="RNA POLYMERASE I-SPECIFIC TRANSCRIPTION INITIATION FACTOR RRN3-RELATED"/>
    <property type="match status" value="1"/>
</dbReference>
<dbReference type="PANTHER" id="PTHR12790">
    <property type="entry name" value="TRANSCRIPTION INITIATION FACTOR IA RRN3"/>
    <property type="match status" value="1"/>
</dbReference>
<dbReference type="AlphaFoldDB" id="A0A9N9V3E3"/>
<proteinExistence type="inferred from homology"/>
<dbReference type="Proteomes" id="UP000696573">
    <property type="component" value="Unassembled WGS sequence"/>
</dbReference>
<evidence type="ECO:0000313" key="4">
    <source>
        <dbReference type="Proteomes" id="UP000696573"/>
    </source>
</evidence>
<dbReference type="GO" id="GO:0001181">
    <property type="term" value="F:RNA polymerase I general transcription initiation factor activity"/>
    <property type="evidence" value="ECO:0007669"/>
    <property type="project" value="InterPro"/>
</dbReference>
<dbReference type="Pfam" id="PF05327">
    <property type="entry name" value="RRN3"/>
    <property type="match status" value="1"/>
</dbReference>
<evidence type="ECO:0000256" key="1">
    <source>
        <dbReference type="ARBA" id="ARBA00010098"/>
    </source>
</evidence>
<comment type="caution">
    <text evidence="3">The sequence shown here is derived from an EMBL/GenBank/DDBJ whole genome shotgun (WGS) entry which is preliminary data.</text>
</comment>
<feature type="compositionally biased region" description="Acidic residues" evidence="2">
    <location>
        <begin position="326"/>
        <end position="345"/>
    </location>
</feature>
<keyword evidence="4" id="KW-1185">Reference proteome</keyword>
<dbReference type="EMBL" id="CABFNQ020000461">
    <property type="protein sequence ID" value="CAH0016301.1"/>
    <property type="molecule type" value="Genomic_DNA"/>
</dbReference>
<dbReference type="GO" id="GO:0006361">
    <property type="term" value="P:transcription initiation at RNA polymerase I promoter"/>
    <property type="evidence" value="ECO:0007669"/>
    <property type="project" value="InterPro"/>
</dbReference>
<feature type="compositionally biased region" description="Acidic residues" evidence="2">
    <location>
        <begin position="660"/>
        <end position="680"/>
    </location>
</feature>
<name>A0A9N9V3E3_9HYPO</name>
<organism evidence="3 4">
    <name type="scientific">Clonostachys rhizophaga</name>
    <dbReference type="NCBI Taxonomy" id="160324"/>
    <lineage>
        <taxon>Eukaryota</taxon>
        <taxon>Fungi</taxon>
        <taxon>Dikarya</taxon>
        <taxon>Ascomycota</taxon>
        <taxon>Pezizomycotina</taxon>
        <taxon>Sordariomycetes</taxon>
        <taxon>Hypocreomycetidae</taxon>
        <taxon>Hypocreales</taxon>
        <taxon>Bionectriaceae</taxon>
        <taxon>Clonostachys</taxon>
    </lineage>
</organism>
<protein>
    <recommendedName>
        <fullName evidence="5">RNA polymerase I-specific transcription initiation factor rrn3</fullName>
    </recommendedName>
</protein>
<dbReference type="OrthoDB" id="26970at2759"/>
<feature type="region of interest" description="Disordered" evidence="2">
    <location>
        <begin position="660"/>
        <end position="691"/>
    </location>
</feature>
<evidence type="ECO:0008006" key="5">
    <source>
        <dbReference type="Google" id="ProtNLM"/>
    </source>
</evidence>
<dbReference type="InterPro" id="IPR007991">
    <property type="entry name" value="RNA_pol_I_trans_ini_fac_RRN3"/>
</dbReference>
<reference evidence="3" key="1">
    <citation type="submission" date="2021-10" db="EMBL/GenBank/DDBJ databases">
        <authorList>
            <person name="Piombo E."/>
        </authorList>
    </citation>
    <scope>NUCLEOTIDE SEQUENCE</scope>
</reference>
<accession>A0A9N9V3E3</accession>
<dbReference type="GO" id="GO:0005634">
    <property type="term" value="C:nucleus"/>
    <property type="evidence" value="ECO:0007669"/>
    <property type="project" value="TreeGrafter"/>
</dbReference>
<evidence type="ECO:0000256" key="2">
    <source>
        <dbReference type="SAM" id="MobiDB-lite"/>
    </source>
</evidence>
<dbReference type="GO" id="GO:0001042">
    <property type="term" value="F:RNA polymerase I core binding"/>
    <property type="evidence" value="ECO:0007669"/>
    <property type="project" value="TreeGrafter"/>
</dbReference>
<gene>
    <name evidence="3" type="ORF">CRHIZ90672A_00007481</name>
</gene>
<feature type="region of interest" description="Disordered" evidence="2">
    <location>
        <begin position="29"/>
        <end position="53"/>
    </location>
</feature>
<sequence>MRPFMSSARPIAGPPRIATPVKSILKPSSVLGRRKADDAGLDDEEAVVPSSPTKYRPAKYRKVDFDIARNTTHEIGNRTMEEVKREVREALEEHRRGNDGPYDTLKEIFGDDKQRYLPPVVGEEDDTLKPQELRAYVVALTSCMPILKEKECNGLVKTILKCSWLGRDEEFLKVFTSFLASLISAQGTYLLPVLAMIVDKFTATRSSTWDVPDFPEVSRDVARDRLHKALRYLLEMFPSATSVLEHQLVAKFPFPDESLRVHMAYIDNLFRLKEYAPDLKEPILDLILDRIVKLDSQMQLDLEDIDDDITAAVMFALREHNRQESQWEDDDDLDDSDTESVDIEDPDYDREAARIKMVKENVEKMDAMLDTLFAFYTPLIAFSPGSDRAYDNFTIILREFEQLVLPTYKSRHTQFLIFHFAQMDARLSDAFCGQMIQAASSRDTPSILRQAAVAYLASFVARGANVPRESVREIFSLLIAHMDEYQRRHESICRGPDLRRFFFYYSLVQAAMYIFCFRWQDLVESAPDFVDPEDPASYLGHELDWTGSIRQGLSVHIFGKFNPLKVCAPVIVEEFAKLAHRLRFMYVYPLVESNKRLRLTQYMNTYATGGALRDAGNETSDESSLQLDPFFPFDPYQLPVSKRWLEGDYLHWRAVRGLNEDEEDDDSDNMDDDEELENFDEGTATDSDGEI</sequence>